<keyword evidence="4" id="KW-1185">Reference proteome</keyword>
<accession>A0A5C4NFY6</accession>
<keyword evidence="1" id="KW-1133">Transmembrane helix</keyword>
<dbReference type="Proteomes" id="UP000305709">
    <property type="component" value="Unassembled WGS sequence"/>
</dbReference>
<dbReference type="Pfam" id="PF01478">
    <property type="entry name" value="Peptidase_A24"/>
    <property type="match status" value="1"/>
</dbReference>
<feature type="transmembrane region" description="Helical" evidence="1">
    <location>
        <begin position="160"/>
        <end position="178"/>
    </location>
</feature>
<evidence type="ECO:0000259" key="2">
    <source>
        <dbReference type="Pfam" id="PF01478"/>
    </source>
</evidence>
<protein>
    <submittedName>
        <fullName evidence="3">Prepilin peptidase</fullName>
    </submittedName>
</protein>
<reference evidence="3 4" key="1">
    <citation type="submission" date="2019-06" db="EMBL/GenBank/DDBJ databases">
        <authorList>
            <person name="Jiang L."/>
        </authorList>
    </citation>
    <scope>NUCLEOTIDE SEQUENCE [LARGE SCALE GENOMIC DNA]</scope>
    <source>
        <strain evidence="3 4">YIM 48858</strain>
    </source>
</reference>
<dbReference type="AlphaFoldDB" id="A0A5C4NFY6"/>
<organism evidence="3 4">
    <name type="scientific">Rubellimicrobium roseum</name>
    <dbReference type="NCBI Taxonomy" id="687525"/>
    <lineage>
        <taxon>Bacteria</taxon>
        <taxon>Pseudomonadati</taxon>
        <taxon>Pseudomonadota</taxon>
        <taxon>Alphaproteobacteria</taxon>
        <taxon>Rhodobacterales</taxon>
        <taxon>Roseobacteraceae</taxon>
        <taxon>Rubellimicrobium</taxon>
    </lineage>
</organism>
<dbReference type="GO" id="GO:0004190">
    <property type="term" value="F:aspartic-type endopeptidase activity"/>
    <property type="evidence" value="ECO:0007669"/>
    <property type="project" value="InterPro"/>
</dbReference>
<feature type="transmembrane region" description="Helical" evidence="1">
    <location>
        <begin position="122"/>
        <end position="148"/>
    </location>
</feature>
<feature type="transmembrane region" description="Helical" evidence="1">
    <location>
        <begin position="80"/>
        <end position="102"/>
    </location>
</feature>
<evidence type="ECO:0000256" key="1">
    <source>
        <dbReference type="SAM" id="Phobius"/>
    </source>
</evidence>
<dbReference type="GO" id="GO:0016020">
    <property type="term" value="C:membrane"/>
    <property type="evidence" value="ECO:0007669"/>
    <property type="project" value="InterPro"/>
</dbReference>
<proteinExistence type="predicted"/>
<dbReference type="Gene3D" id="1.20.120.1220">
    <property type="match status" value="1"/>
</dbReference>
<evidence type="ECO:0000313" key="4">
    <source>
        <dbReference type="Proteomes" id="UP000305709"/>
    </source>
</evidence>
<sequence>MTLGSSFLPAIVLAHGASLAALAGAAEPRRLVLGLCLLPALVWLSDSDLRRGEIPDGAVAIIALAGAGFQWHALGAGIPLAVEVVTAAAATALLWWGGGLYFRRTGEEALGIGDAKLIGAGALATGAASLWAVVLLAALGGIAAVLLARRRAGAAPGIPFGPFLAYAILVFALFPVAGPTVP</sequence>
<evidence type="ECO:0000313" key="3">
    <source>
        <dbReference type="EMBL" id="TNC71349.1"/>
    </source>
</evidence>
<gene>
    <name evidence="3" type="ORF">FHG71_12200</name>
</gene>
<feature type="domain" description="Prepilin type IV endopeptidase peptidase" evidence="2">
    <location>
        <begin position="37"/>
        <end position="144"/>
    </location>
</feature>
<dbReference type="RefSeq" id="WP_139081963.1">
    <property type="nucleotide sequence ID" value="NZ_VDFV01000015.1"/>
</dbReference>
<keyword evidence="1" id="KW-0812">Transmembrane</keyword>
<name>A0A5C4NFY6_9RHOB</name>
<dbReference type="EMBL" id="VDFV01000015">
    <property type="protein sequence ID" value="TNC71349.1"/>
    <property type="molecule type" value="Genomic_DNA"/>
</dbReference>
<keyword evidence="1" id="KW-0472">Membrane</keyword>
<dbReference type="InterPro" id="IPR000045">
    <property type="entry name" value="Prepilin_IV_endopep_pep"/>
</dbReference>
<comment type="caution">
    <text evidence="3">The sequence shown here is derived from an EMBL/GenBank/DDBJ whole genome shotgun (WGS) entry which is preliminary data.</text>
</comment>